<name>A0A212KAA4_9BACT</name>
<reference evidence="1" key="1">
    <citation type="submission" date="2016-04" db="EMBL/GenBank/DDBJ databases">
        <authorList>
            <person name="Evans L.H."/>
            <person name="Alamgir A."/>
            <person name="Owens N."/>
            <person name="Weber N.D."/>
            <person name="Virtaneva K."/>
            <person name="Barbian K."/>
            <person name="Babar A."/>
            <person name="Rosenke K."/>
        </authorList>
    </citation>
    <scope>NUCLEOTIDE SEQUENCE</scope>
    <source>
        <strain evidence="1">92-2</strain>
    </source>
</reference>
<evidence type="ECO:0000313" key="1">
    <source>
        <dbReference type="EMBL" id="SBW08528.1"/>
    </source>
</evidence>
<gene>
    <name evidence="1" type="ORF">KM92DES2_12509</name>
</gene>
<sequence>MVNIFFDSQISCLVMAEREMVSLQVTCGDFRMFSVTEKGTNANPKRAI</sequence>
<dbReference type="EMBL" id="FLUP01000001">
    <property type="protein sequence ID" value="SBW08528.1"/>
    <property type="molecule type" value="Genomic_DNA"/>
</dbReference>
<organism evidence="1">
    <name type="scientific">uncultured Desulfovibrio sp</name>
    <dbReference type="NCBI Taxonomy" id="167968"/>
    <lineage>
        <taxon>Bacteria</taxon>
        <taxon>Pseudomonadati</taxon>
        <taxon>Thermodesulfobacteriota</taxon>
        <taxon>Desulfovibrionia</taxon>
        <taxon>Desulfovibrionales</taxon>
        <taxon>Desulfovibrionaceae</taxon>
        <taxon>Desulfovibrio</taxon>
        <taxon>environmental samples</taxon>
    </lineage>
</organism>
<protein>
    <submittedName>
        <fullName evidence="1">Uncharacterized protein</fullName>
    </submittedName>
</protein>
<proteinExistence type="predicted"/>
<accession>A0A212KAA4</accession>
<dbReference type="AlphaFoldDB" id="A0A212KAA4"/>